<dbReference type="AlphaFoldDB" id="A0ABD6EME3"/>
<sequence>MESSKRYGNRKRKVRGLALKSISKTKYMRSASLPQTSSTLGGAALEELKNYVYLGPKVNTRNDLDSEITIGCKFRRIKFNEQGEVMQSKIEIKSRPSIFNSTVVPAMTYGIGTWAATIAKERSLAAIVRAVQRIMPEVSLKDHTSNEEIRRRSRICDTVETIRNKKL</sequence>
<comment type="caution">
    <text evidence="1">The sequence shown here is derived from an EMBL/GenBank/DDBJ whole genome shotgun (WGS) entry which is preliminary data.</text>
</comment>
<dbReference type="PANTHER" id="PTHR47027">
    <property type="entry name" value="REVERSE TRANSCRIPTASE DOMAIN-CONTAINING PROTEIN"/>
    <property type="match status" value="1"/>
</dbReference>
<accession>A0ABD6EME3</accession>
<protein>
    <recommendedName>
        <fullName evidence="3">Ribosomal protein S7</fullName>
    </recommendedName>
</protein>
<gene>
    <name evidence="1" type="ORF">AB6A40_007757</name>
</gene>
<name>A0ABD6EME3_9BILA</name>
<dbReference type="Proteomes" id="UP001608902">
    <property type="component" value="Unassembled WGS sequence"/>
</dbReference>
<evidence type="ECO:0000313" key="2">
    <source>
        <dbReference type="Proteomes" id="UP001608902"/>
    </source>
</evidence>
<dbReference type="PANTHER" id="PTHR47027:SF20">
    <property type="entry name" value="REVERSE TRANSCRIPTASE-LIKE PROTEIN WITH RNA-DIRECTED DNA POLYMERASE DOMAIN"/>
    <property type="match status" value="1"/>
</dbReference>
<reference evidence="1 2" key="1">
    <citation type="submission" date="2024-08" db="EMBL/GenBank/DDBJ databases">
        <title>Gnathostoma spinigerum genome.</title>
        <authorList>
            <person name="Gonzalez-Bertolin B."/>
            <person name="Monzon S."/>
            <person name="Zaballos A."/>
            <person name="Jimenez P."/>
            <person name="Dekumyoy P."/>
            <person name="Varona S."/>
            <person name="Cuesta I."/>
            <person name="Sumanam S."/>
            <person name="Adisakwattana P."/>
            <person name="Gasser R.B."/>
            <person name="Hernandez-Gonzalez A."/>
            <person name="Young N.D."/>
            <person name="Perteguer M.J."/>
        </authorList>
    </citation>
    <scope>NUCLEOTIDE SEQUENCE [LARGE SCALE GENOMIC DNA]</scope>
    <source>
        <strain evidence="1">AL3</strain>
        <tissue evidence="1">Liver</tissue>
    </source>
</reference>
<dbReference type="EMBL" id="JBGFUD010006530">
    <property type="protein sequence ID" value="MFH4981048.1"/>
    <property type="molecule type" value="Genomic_DNA"/>
</dbReference>
<proteinExistence type="predicted"/>
<organism evidence="1 2">
    <name type="scientific">Gnathostoma spinigerum</name>
    <dbReference type="NCBI Taxonomy" id="75299"/>
    <lineage>
        <taxon>Eukaryota</taxon>
        <taxon>Metazoa</taxon>
        <taxon>Ecdysozoa</taxon>
        <taxon>Nematoda</taxon>
        <taxon>Chromadorea</taxon>
        <taxon>Rhabditida</taxon>
        <taxon>Spirurina</taxon>
        <taxon>Gnathostomatomorpha</taxon>
        <taxon>Gnathostomatoidea</taxon>
        <taxon>Gnathostomatidae</taxon>
        <taxon>Gnathostoma</taxon>
    </lineage>
</organism>
<evidence type="ECO:0000313" key="1">
    <source>
        <dbReference type="EMBL" id="MFH4981048.1"/>
    </source>
</evidence>
<evidence type="ECO:0008006" key="3">
    <source>
        <dbReference type="Google" id="ProtNLM"/>
    </source>
</evidence>
<keyword evidence="2" id="KW-1185">Reference proteome</keyword>